<dbReference type="HOGENOM" id="CLU_2142308_0_0_7"/>
<evidence type="ECO:0000313" key="3">
    <source>
        <dbReference type="Proteomes" id="UP000007721"/>
    </source>
</evidence>
<reference evidence="2 3" key="1">
    <citation type="submission" date="2009-01" db="EMBL/GenBank/DDBJ databases">
        <title>Complete sequence of Geobacter sp. FRC-32.</title>
        <authorList>
            <consortium name="US DOE Joint Genome Institute"/>
            <person name="Lucas S."/>
            <person name="Copeland A."/>
            <person name="Lapidus A."/>
            <person name="Glavina del Rio T."/>
            <person name="Dalin E."/>
            <person name="Tice H."/>
            <person name="Bruce D."/>
            <person name="Goodwin L."/>
            <person name="Pitluck S."/>
            <person name="Saunders E."/>
            <person name="Brettin T."/>
            <person name="Detter J.C."/>
            <person name="Han C."/>
            <person name="Larimer F."/>
            <person name="Land M."/>
            <person name="Hauser L."/>
            <person name="Kyrpides N."/>
            <person name="Ovchinnikova G."/>
            <person name="Kostka J."/>
            <person name="Richardson P."/>
        </authorList>
    </citation>
    <scope>NUCLEOTIDE SEQUENCE [LARGE SCALE GENOMIC DNA]</scope>
    <source>
        <strain evidence="3">DSM 22248 / JCM 15807 / FRC-32</strain>
    </source>
</reference>
<feature type="transmembrane region" description="Helical" evidence="1">
    <location>
        <begin position="72"/>
        <end position="90"/>
    </location>
</feature>
<keyword evidence="3" id="KW-1185">Reference proteome</keyword>
<evidence type="ECO:0000313" key="2">
    <source>
        <dbReference type="EMBL" id="ACM22015.1"/>
    </source>
</evidence>
<dbReference type="AlphaFoldDB" id="B9M6Z4"/>
<dbReference type="STRING" id="316067.Geob_3676"/>
<name>B9M6Z4_GEODF</name>
<organism evidence="2 3">
    <name type="scientific">Geotalea daltonii (strain DSM 22248 / JCM 15807 / FRC-32)</name>
    <name type="common">Geobacter daltonii</name>
    <dbReference type="NCBI Taxonomy" id="316067"/>
    <lineage>
        <taxon>Bacteria</taxon>
        <taxon>Pseudomonadati</taxon>
        <taxon>Thermodesulfobacteriota</taxon>
        <taxon>Desulfuromonadia</taxon>
        <taxon>Geobacterales</taxon>
        <taxon>Geobacteraceae</taxon>
        <taxon>Geotalea</taxon>
    </lineage>
</organism>
<proteinExistence type="predicted"/>
<dbReference type="Proteomes" id="UP000007721">
    <property type="component" value="Chromosome"/>
</dbReference>
<dbReference type="KEGG" id="geo:Geob_3676"/>
<evidence type="ECO:0008006" key="4">
    <source>
        <dbReference type="Google" id="ProtNLM"/>
    </source>
</evidence>
<keyword evidence="1" id="KW-0812">Transmembrane</keyword>
<accession>B9M6Z4</accession>
<keyword evidence="1" id="KW-1133">Transmembrane helix</keyword>
<gene>
    <name evidence="2" type="ordered locus">Geob_3676</name>
</gene>
<protein>
    <recommendedName>
        <fullName evidence="4">Transmembrane protein</fullName>
    </recommendedName>
</protein>
<dbReference type="RefSeq" id="WP_012648741.1">
    <property type="nucleotide sequence ID" value="NC_011979.1"/>
</dbReference>
<sequence length="112" mass="12732">MGNQAEVLEYSERGFGAKAKRLLNENKDFDVSICGWRARVILSSLQLLMHMQEGERKKQGNKLGTFYTLSRFAVLMPLSSFMAIFWLAVANNRGIRLKNSSNDSVVLEFRGK</sequence>
<keyword evidence="1" id="KW-0472">Membrane</keyword>
<evidence type="ECO:0000256" key="1">
    <source>
        <dbReference type="SAM" id="Phobius"/>
    </source>
</evidence>
<dbReference type="EMBL" id="CP001390">
    <property type="protein sequence ID" value="ACM22015.1"/>
    <property type="molecule type" value="Genomic_DNA"/>
</dbReference>